<feature type="domain" description="DUF218" evidence="1">
    <location>
        <begin position="35"/>
        <end position="138"/>
    </location>
</feature>
<organism evidence="2 3">
    <name type="scientific">Aliicoccus persicus</name>
    <dbReference type="NCBI Taxonomy" id="930138"/>
    <lineage>
        <taxon>Bacteria</taxon>
        <taxon>Bacillati</taxon>
        <taxon>Bacillota</taxon>
        <taxon>Bacilli</taxon>
        <taxon>Bacillales</taxon>
        <taxon>Staphylococcaceae</taxon>
        <taxon>Aliicoccus</taxon>
    </lineage>
</organism>
<dbReference type="Pfam" id="PF02698">
    <property type="entry name" value="DUF218"/>
    <property type="match status" value="1"/>
</dbReference>
<dbReference type="InterPro" id="IPR003848">
    <property type="entry name" value="DUF218"/>
</dbReference>
<dbReference type="AlphaFoldDB" id="A0A662Z3M6"/>
<accession>A0A662Z3M6</accession>
<keyword evidence="3" id="KW-1185">Reference proteome</keyword>
<dbReference type="Gene3D" id="3.40.50.620">
    <property type="entry name" value="HUPs"/>
    <property type="match status" value="1"/>
</dbReference>
<dbReference type="InterPro" id="IPR014729">
    <property type="entry name" value="Rossmann-like_a/b/a_fold"/>
</dbReference>
<evidence type="ECO:0000313" key="2">
    <source>
        <dbReference type="EMBL" id="SEW03681.1"/>
    </source>
</evidence>
<gene>
    <name evidence="2" type="ORF">SAMN05192557_1371</name>
</gene>
<dbReference type="GO" id="GO:0005886">
    <property type="term" value="C:plasma membrane"/>
    <property type="evidence" value="ECO:0007669"/>
    <property type="project" value="TreeGrafter"/>
</dbReference>
<proteinExistence type="predicted"/>
<reference evidence="2 3" key="1">
    <citation type="submission" date="2016-10" db="EMBL/GenBank/DDBJ databases">
        <authorList>
            <person name="Varghese N."/>
            <person name="Submissions S."/>
        </authorList>
    </citation>
    <scope>NUCLEOTIDE SEQUENCE [LARGE SCALE GENOMIC DNA]</scope>
    <source>
        <strain evidence="2 3">IBRC-M10081</strain>
    </source>
</reference>
<dbReference type="EMBL" id="FOIT01000003">
    <property type="protein sequence ID" value="SEW03681.1"/>
    <property type="molecule type" value="Genomic_DNA"/>
</dbReference>
<name>A0A662Z3M6_9STAP</name>
<evidence type="ECO:0000313" key="3">
    <source>
        <dbReference type="Proteomes" id="UP000243605"/>
    </source>
</evidence>
<dbReference type="RefSeq" id="WP_180366248.1">
    <property type="nucleotide sequence ID" value="NZ_FOIT01000003.1"/>
</dbReference>
<dbReference type="InterPro" id="IPR051599">
    <property type="entry name" value="Cell_Envelope_Assoc"/>
</dbReference>
<protein>
    <submittedName>
        <fullName evidence="2">DUF218 domain-containing protein</fullName>
    </submittedName>
</protein>
<dbReference type="PANTHER" id="PTHR30336">
    <property type="entry name" value="INNER MEMBRANE PROTEIN, PROBABLE PERMEASE"/>
    <property type="match status" value="1"/>
</dbReference>
<evidence type="ECO:0000259" key="1">
    <source>
        <dbReference type="Pfam" id="PF02698"/>
    </source>
</evidence>
<dbReference type="Proteomes" id="UP000243605">
    <property type="component" value="Unassembled WGS sequence"/>
</dbReference>
<sequence length="185" mass="21493">MKRLDILFIALTLFIIIVAIDSASLNRSTSIEKADVIVLLGGGDEGRVRHAGELYTDGYADYVFITSAHASEVDYQHLNAEEYGIPDEAIIYDIDANSTYEDATLTFNLMEEEGFESAIIVTSDYHIKRARMIFDRVNPNDYTLYFSGAQSEDGEWWYESDRWHILWLSEFIKYWGYELHMYNYF</sequence>
<dbReference type="PANTHER" id="PTHR30336:SF20">
    <property type="entry name" value="DUF218 DOMAIN-CONTAINING PROTEIN"/>
    <property type="match status" value="1"/>
</dbReference>
<dbReference type="CDD" id="cd06259">
    <property type="entry name" value="YdcF-like"/>
    <property type="match status" value="1"/>
</dbReference>